<dbReference type="Pfam" id="PF01546">
    <property type="entry name" value="Peptidase_M20"/>
    <property type="match status" value="1"/>
</dbReference>
<dbReference type="InterPro" id="IPR011650">
    <property type="entry name" value="Peptidase_M20_dimer"/>
</dbReference>
<evidence type="ECO:0000256" key="3">
    <source>
        <dbReference type="ARBA" id="ARBA00022801"/>
    </source>
</evidence>
<gene>
    <name evidence="5" type="ORF">G443_003307</name>
</gene>
<evidence type="ECO:0000256" key="2">
    <source>
        <dbReference type="ARBA" id="ARBA00022723"/>
    </source>
</evidence>
<dbReference type="PANTHER" id="PTHR43270">
    <property type="entry name" value="BETA-ALA-HIS DIPEPTIDASE"/>
    <property type="match status" value="1"/>
</dbReference>
<protein>
    <submittedName>
        <fullName evidence="5">Acetylornithine deacetylase/Succinyl-diaminopimelate desuccinylase</fullName>
    </submittedName>
</protein>
<keyword evidence="2" id="KW-0479">Metal-binding</keyword>
<keyword evidence="3" id="KW-0378">Hydrolase</keyword>
<dbReference type="Pfam" id="PF07687">
    <property type="entry name" value="M20_dimer"/>
    <property type="match status" value="1"/>
</dbReference>
<organism evidence="5 6">
    <name type="scientific">Actinoalloteichus caeruleus DSM 43889</name>
    <dbReference type="NCBI Taxonomy" id="1120930"/>
    <lineage>
        <taxon>Bacteria</taxon>
        <taxon>Bacillati</taxon>
        <taxon>Actinomycetota</taxon>
        <taxon>Actinomycetes</taxon>
        <taxon>Pseudonocardiales</taxon>
        <taxon>Pseudonocardiaceae</taxon>
        <taxon>Actinoalloteichus</taxon>
        <taxon>Actinoalloteichus cyanogriseus</taxon>
    </lineage>
</organism>
<dbReference type="PANTHER" id="PTHR43270:SF4">
    <property type="entry name" value="CARNOSINE DIPEPTIDASE 2, ISOFORM A"/>
    <property type="match status" value="1"/>
</dbReference>
<evidence type="ECO:0000256" key="1">
    <source>
        <dbReference type="ARBA" id="ARBA00022670"/>
    </source>
</evidence>
<feature type="domain" description="Peptidase M20 dimerisation" evidence="4">
    <location>
        <begin position="219"/>
        <end position="375"/>
    </location>
</feature>
<dbReference type="EMBL" id="AUBJ02000001">
    <property type="protein sequence ID" value="MCP2333037.1"/>
    <property type="molecule type" value="Genomic_DNA"/>
</dbReference>
<dbReference type="InterPro" id="IPR002933">
    <property type="entry name" value="Peptidase_M20"/>
</dbReference>
<accession>A0ABT1JKK0</accession>
<sequence length="484" mass="50837">MPETTPRPASTPSTEALSEAVERRWTEDVVPSLSELVAIPALSPVFDEDWEANGQLDAAIDHVRAWLAQRPIAAEATVRTVRLPGRTPVLLIDVAPTEAAVDRGTVLLYGHLDKQPPVGGWSEGLGPWTPVLRDGRLYGRGAADDGYAGYAAVAALEAVRELGADHGRAVVLLETGEESGSPDLPAYLEHLRPELGEVELVVCLDSGAGDYERLWLTTSLRGMAQVTVTVRVLDAGQHSGLASGVAPSSFRVLRQLLDRLEDSATGEVLLPELVVEVPADRVAETRAALDAVPTLVLDNVPLPEGVRPVVDDPLEQALNNTWRPTLSVIGGDGLPTPAEAGNVLRPQTTLALSFRLPPTADPEAALAAVSAALTSDVPYGASVELSRTECGPGWNAPDLAPWLRSALDRAGAEVFGAPWLTLGLGGSIPFMGLLQDAYPSAQFVVTGALGPGSNAHVPDESLHLAYAARVTTAVAMVLAAHARG</sequence>
<dbReference type="Gene3D" id="3.40.630.10">
    <property type="entry name" value="Zn peptidases"/>
    <property type="match status" value="1"/>
</dbReference>
<reference evidence="5 6" key="1">
    <citation type="submission" date="2022-06" db="EMBL/GenBank/DDBJ databases">
        <title>Genomic Encyclopedia of Type Strains, Phase I: the one thousand microbial genomes (KMG-I) project.</title>
        <authorList>
            <person name="Kyrpides N."/>
        </authorList>
    </citation>
    <scope>NUCLEOTIDE SEQUENCE [LARGE SCALE GENOMIC DNA]</scope>
    <source>
        <strain evidence="5 6">DSM 43889</strain>
    </source>
</reference>
<evidence type="ECO:0000313" key="5">
    <source>
        <dbReference type="EMBL" id="MCP2333037.1"/>
    </source>
</evidence>
<dbReference type="RefSeq" id="WP_026417899.1">
    <property type="nucleotide sequence ID" value="NZ_AUBJ02000001.1"/>
</dbReference>
<dbReference type="SUPFAM" id="SSF53187">
    <property type="entry name" value="Zn-dependent exopeptidases"/>
    <property type="match status" value="1"/>
</dbReference>
<keyword evidence="6" id="KW-1185">Reference proteome</keyword>
<evidence type="ECO:0000313" key="6">
    <source>
        <dbReference type="Proteomes" id="UP000791080"/>
    </source>
</evidence>
<keyword evidence="1" id="KW-0645">Protease</keyword>
<dbReference type="Gene3D" id="3.30.70.360">
    <property type="match status" value="1"/>
</dbReference>
<comment type="caution">
    <text evidence="5">The sequence shown here is derived from an EMBL/GenBank/DDBJ whole genome shotgun (WGS) entry which is preliminary data.</text>
</comment>
<dbReference type="Proteomes" id="UP000791080">
    <property type="component" value="Unassembled WGS sequence"/>
</dbReference>
<name>A0ABT1JKK0_ACTCY</name>
<evidence type="ECO:0000259" key="4">
    <source>
        <dbReference type="Pfam" id="PF07687"/>
    </source>
</evidence>
<dbReference type="InterPro" id="IPR051458">
    <property type="entry name" value="Cyt/Met_Dipeptidase"/>
</dbReference>
<proteinExistence type="predicted"/>